<name>A0A8X6Q632_NEPPI</name>
<evidence type="ECO:0000313" key="2">
    <source>
        <dbReference type="Proteomes" id="UP000887013"/>
    </source>
</evidence>
<evidence type="ECO:0000313" key="1">
    <source>
        <dbReference type="EMBL" id="GFU08545.1"/>
    </source>
</evidence>
<accession>A0A8X6Q632</accession>
<protein>
    <submittedName>
        <fullName evidence="1">Uncharacterized protein</fullName>
    </submittedName>
</protein>
<proteinExistence type="predicted"/>
<keyword evidence="2" id="KW-1185">Reference proteome</keyword>
<organism evidence="1 2">
    <name type="scientific">Nephila pilipes</name>
    <name type="common">Giant wood spider</name>
    <name type="synonym">Nephila maculata</name>
    <dbReference type="NCBI Taxonomy" id="299642"/>
    <lineage>
        <taxon>Eukaryota</taxon>
        <taxon>Metazoa</taxon>
        <taxon>Ecdysozoa</taxon>
        <taxon>Arthropoda</taxon>
        <taxon>Chelicerata</taxon>
        <taxon>Arachnida</taxon>
        <taxon>Araneae</taxon>
        <taxon>Araneomorphae</taxon>
        <taxon>Entelegynae</taxon>
        <taxon>Araneoidea</taxon>
        <taxon>Nephilidae</taxon>
        <taxon>Nephila</taxon>
    </lineage>
</organism>
<dbReference type="EMBL" id="BMAW01124577">
    <property type="protein sequence ID" value="GFU08545.1"/>
    <property type="molecule type" value="Genomic_DNA"/>
</dbReference>
<reference evidence="1" key="1">
    <citation type="submission" date="2020-08" db="EMBL/GenBank/DDBJ databases">
        <title>Multicomponent nature underlies the extraordinary mechanical properties of spider dragline silk.</title>
        <authorList>
            <person name="Kono N."/>
            <person name="Nakamura H."/>
            <person name="Mori M."/>
            <person name="Yoshida Y."/>
            <person name="Ohtoshi R."/>
            <person name="Malay A.D."/>
            <person name="Moran D.A.P."/>
            <person name="Tomita M."/>
            <person name="Numata K."/>
            <person name="Arakawa K."/>
        </authorList>
    </citation>
    <scope>NUCLEOTIDE SEQUENCE</scope>
</reference>
<dbReference type="Proteomes" id="UP000887013">
    <property type="component" value="Unassembled WGS sequence"/>
</dbReference>
<gene>
    <name evidence="1" type="ORF">NPIL_678561</name>
</gene>
<dbReference type="AlphaFoldDB" id="A0A8X6Q632"/>
<sequence length="99" mass="11338">NKNPSNLRRIKTIVSNKEDILTAYKKRQGQNASKKEMLLSRTNKDNGQKILVDTNLDTHKSSIPTDQTEITQSKTDVLPDDGIKFYLLSSFNHYVWDKG</sequence>
<comment type="caution">
    <text evidence="1">The sequence shown here is derived from an EMBL/GenBank/DDBJ whole genome shotgun (WGS) entry which is preliminary data.</text>
</comment>
<feature type="non-terminal residue" evidence="1">
    <location>
        <position position="1"/>
    </location>
</feature>